<feature type="transmembrane region" description="Helical" evidence="2">
    <location>
        <begin position="230"/>
        <end position="251"/>
    </location>
</feature>
<reference evidence="4 5" key="1">
    <citation type="submission" date="2017-02" db="EMBL/GenBank/DDBJ databases">
        <authorList>
            <person name="Peterson S.W."/>
        </authorList>
    </citation>
    <scope>NUCLEOTIDE SEQUENCE [LARGE SCALE GENOMIC DNA]</scope>
    <source>
        <strain evidence="4 5">VKM Ac-2059</strain>
    </source>
</reference>
<dbReference type="Pfam" id="PF02517">
    <property type="entry name" value="Rce1-like"/>
    <property type="match status" value="1"/>
</dbReference>
<accession>A0A1T5KYC1</accession>
<feature type="transmembrane region" description="Helical" evidence="2">
    <location>
        <begin position="271"/>
        <end position="291"/>
    </location>
</feature>
<keyword evidence="2" id="KW-1133">Transmembrane helix</keyword>
<feature type="transmembrane region" description="Helical" evidence="2">
    <location>
        <begin position="60"/>
        <end position="84"/>
    </location>
</feature>
<evidence type="ECO:0000313" key="5">
    <source>
        <dbReference type="Proteomes" id="UP000190857"/>
    </source>
</evidence>
<evidence type="ECO:0000256" key="1">
    <source>
        <dbReference type="SAM" id="MobiDB-lite"/>
    </source>
</evidence>
<dbReference type="GO" id="GO:0080120">
    <property type="term" value="P:CAAX-box protein maturation"/>
    <property type="evidence" value="ECO:0007669"/>
    <property type="project" value="UniProtKB-ARBA"/>
</dbReference>
<organism evidence="4 5">
    <name type="scientific">Okibacterium fritillariae</name>
    <dbReference type="NCBI Taxonomy" id="123320"/>
    <lineage>
        <taxon>Bacteria</taxon>
        <taxon>Bacillati</taxon>
        <taxon>Actinomycetota</taxon>
        <taxon>Actinomycetes</taxon>
        <taxon>Micrococcales</taxon>
        <taxon>Microbacteriaceae</taxon>
        <taxon>Okibacterium</taxon>
    </lineage>
</organism>
<dbReference type="EMBL" id="FUZP01000003">
    <property type="protein sequence ID" value="SKC68465.1"/>
    <property type="molecule type" value="Genomic_DNA"/>
</dbReference>
<name>A0A1T5KYC1_9MICO</name>
<keyword evidence="2" id="KW-0472">Membrane</keyword>
<dbReference type="AlphaFoldDB" id="A0A1T5KYC1"/>
<evidence type="ECO:0000259" key="3">
    <source>
        <dbReference type="Pfam" id="PF02517"/>
    </source>
</evidence>
<keyword evidence="5" id="KW-1185">Reference proteome</keyword>
<keyword evidence="4" id="KW-0378">Hydrolase</keyword>
<proteinExistence type="predicted"/>
<dbReference type="InterPro" id="IPR042150">
    <property type="entry name" value="MmRce1-like"/>
</dbReference>
<feature type="transmembrane region" description="Helical" evidence="2">
    <location>
        <begin position="298"/>
        <end position="320"/>
    </location>
</feature>
<feature type="transmembrane region" description="Helical" evidence="2">
    <location>
        <begin position="332"/>
        <end position="350"/>
    </location>
</feature>
<dbReference type="GO" id="GO:0006508">
    <property type="term" value="P:proteolysis"/>
    <property type="evidence" value="ECO:0007669"/>
    <property type="project" value="UniProtKB-KW"/>
</dbReference>
<dbReference type="RefSeq" id="WP_234991244.1">
    <property type="nucleotide sequence ID" value="NZ_FUZP01000003.1"/>
</dbReference>
<dbReference type="GO" id="GO:0004175">
    <property type="term" value="F:endopeptidase activity"/>
    <property type="evidence" value="ECO:0007669"/>
    <property type="project" value="UniProtKB-ARBA"/>
</dbReference>
<feature type="domain" description="CAAX prenyl protease 2/Lysostaphin resistance protein A-like" evidence="3">
    <location>
        <begin position="209"/>
        <end position="310"/>
    </location>
</feature>
<dbReference type="PANTHER" id="PTHR35797:SF1">
    <property type="entry name" value="PROTEASE"/>
    <property type="match status" value="1"/>
</dbReference>
<feature type="transmembrane region" description="Helical" evidence="2">
    <location>
        <begin position="198"/>
        <end position="218"/>
    </location>
</feature>
<gene>
    <name evidence="4" type="ORF">SAMN06309945_2634</name>
</gene>
<sequence length="372" mass="38836">MTNAGAHIHQPRSDAMDMSGTRPIDPAAGIPPTSSAATADGTPAAPFDPAGSRSLSTARWALALALFLVLSFGLAWLVAAPLWVDGGLANPLAPQLAVAMMLTPTIAVAVVVATVDRGRKPLRRLGLWPLTPAPRFIGYCAIALFGTIAFVFAALPVGALLGVYPADFVTFSGFRELIEQSFARAGITGDAAALPAPIALLVAAQFLNVLIGALINTLPALGEELGWRGWLLPHLLRLGLVPALLLSGLIWGLWHAPLILLGYNYPGAPGWLALLLMVGVCTVSGAVFGWLRLRSESVWPAAIAHGTFNAAAGLSIVFVARGHEVDTVHAGILGWSGWLVPLVLVIVLAATGQFRPSAAWAERAGRSRMFAG</sequence>
<dbReference type="InterPro" id="IPR003675">
    <property type="entry name" value="Rce1/LyrA-like_dom"/>
</dbReference>
<dbReference type="PANTHER" id="PTHR35797">
    <property type="entry name" value="PROTEASE-RELATED"/>
    <property type="match status" value="1"/>
</dbReference>
<evidence type="ECO:0000313" key="4">
    <source>
        <dbReference type="EMBL" id="SKC68465.1"/>
    </source>
</evidence>
<feature type="region of interest" description="Disordered" evidence="1">
    <location>
        <begin position="1"/>
        <end position="45"/>
    </location>
</feature>
<evidence type="ECO:0000256" key="2">
    <source>
        <dbReference type="SAM" id="Phobius"/>
    </source>
</evidence>
<dbReference type="STRING" id="123320.SAMN06309945_2634"/>
<feature type="transmembrane region" description="Helical" evidence="2">
    <location>
        <begin position="96"/>
        <end position="115"/>
    </location>
</feature>
<feature type="transmembrane region" description="Helical" evidence="2">
    <location>
        <begin position="136"/>
        <end position="164"/>
    </location>
</feature>
<protein>
    <submittedName>
        <fullName evidence="4">CAAX protease self-immunity</fullName>
    </submittedName>
</protein>
<keyword evidence="2" id="KW-0812">Transmembrane</keyword>
<dbReference type="Proteomes" id="UP000190857">
    <property type="component" value="Unassembled WGS sequence"/>
</dbReference>
<keyword evidence="4" id="KW-0645">Protease</keyword>